<feature type="domain" description="Ubiquitin-like" evidence="4">
    <location>
        <begin position="402"/>
        <end position="452"/>
    </location>
</feature>
<sequence length="948" mass="106938">MATSHLPAPISRPTIRRRATTTFLLSHPKYTIKTKIFPPLKNTVQRNLKWPAVKLKSMAQEQSPPKTDKIFDTEQHELVKFLYDDLPHLFDEQGIDRTAYDERVQFRDPITRHDDIGGYLLNIATLRILFNPDFKLHWVKQTGPYEITTRWTMVMRFLLLPWQPELVFTGTSVMGINPETKKFCSHVDYWDSIKNNNFFSVEGLLEVIKQLRIYKTPDLEKPKYHILKRTANYEVRKYEPFIVAETNGDKLSGSSGFNSVAGYIFGKNSKEEKIPMTTPVFTQAFDPDISKVSIQIVLPSEKDISSLPAPNEEEISLRKVEGGIAAVLKFSGKPTEDIVLEMEKALRSNLIRDGLKPKDAAKRRESDQKDFFYGEIEREIMGKVRIGGSWSGVLEIEVDEWTVSMLREEVAKRSSDCVGPNSINLICAGRVLKDGDGTQKLSELGVKNNSKILASKVSTDQHGKSIKDEFLAEEERSNKLSRLKAAATSLASRHAEGSLPVEDFNLELENQSGEKVQMGSETDQRAIMMGLMLHANAKTLIKRQQYRDALEVLTMGEEAFSLCNPKVIEMVDNVPILQIDMVWCYFMLHDISWLTVAGIRLAKAREGIERAHGKESTRIRILQGGRYPELALHLRMELLEGVVAYHSGQLQKSKEALTSAQAKFLLKKLKSFCFCEQLQVPDETLSLLMTMGYREREAKRALRMNSLDVGRAVDFLVEEKAKKAQKREENLQRQKEILEQKRYGMTPLKKAVDMQKVKYFVSIGFEKDVAAEALRRNENDTQVALDDLTNPETNSAIQNEIISKRRKRLHKATTSASEKLVSMGFHKAAVDEALIRFGREEQALNYLLGQNENSVNGLPGANPSVPLPDTHATESLGDEQIAEGSAGGGSSSVETRDVEMEDELTEELQNADAYSDYDIEVTKEGEAINEYLALLSSAENVSSVSSSQ</sequence>
<proteinExistence type="inferred from homology"/>
<evidence type="ECO:0000256" key="2">
    <source>
        <dbReference type="SAM" id="MobiDB-lite"/>
    </source>
</evidence>
<feature type="domain" description="UBA" evidence="3">
    <location>
        <begin position="751"/>
        <end position="791"/>
    </location>
</feature>
<dbReference type="PANTHER" id="PTHR12948:SF3">
    <property type="entry name" value="NEDD8 ULTIMATE BUSTER 1"/>
    <property type="match status" value="1"/>
</dbReference>
<feature type="region of interest" description="Disordered" evidence="2">
    <location>
        <begin position="881"/>
        <end position="904"/>
    </location>
</feature>
<dbReference type="Proteomes" id="UP001634393">
    <property type="component" value="Unassembled WGS sequence"/>
</dbReference>
<reference evidence="5 6" key="1">
    <citation type="submission" date="2024-12" db="EMBL/GenBank/DDBJ databases">
        <title>The unique morphological basis and parallel evolutionary history of personate flowers in Penstemon.</title>
        <authorList>
            <person name="Depatie T.H."/>
            <person name="Wessinger C.A."/>
        </authorList>
    </citation>
    <scope>NUCLEOTIDE SEQUENCE [LARGE SCALE GENOMIC DNA]</scope>
    <source>
        <strain evidence="5">WTNN_2</strain>
        <tissue evidence="5">Leaf</tissue>
    </source>
</reference>
<feature type="domain" description="UBA" evidence="3">
    <location>
        <begin position="811"/>
        <end position="850"/>
    </location>
</feature>
<dbReference type="SUPFAM" id="SSF46934">
    <property type="entry name" value="UBA-like"/>
    <property type="match status" value="3"/>
</dbReference>
<comment type="caution">
    <text evidence="5">The sequence shown here is derived from an EMBL/GenBank/DDBJ whole genome shotgun (WGS) entry which is preliminary data.</text>
</comment>
<dbReference type="PANTHER" id="PTHR12948">
    <property type="entry name" value="NEDD8 ULTIMATE BUSTER-1 BS4 PROTEIN"/>
    <property type="match status" value="1"/>
</dbReference>
<dbReference type="Gene3D" id="3.10.20.90">
    <property type="entry name" value="Phosphatidylinositol 3-kinase Catalytic Subunit, Chain A, domain 1"/>
    <property type="match status" value="1"/>
</dbReference>
<dbReference type="Pfam" id="PF10184">
    <property type="entry name" value="DUF2358"/>
    <property type="match status" value="1"/>
</dbReference>
<dbReference type="EMBL" id="JBJXBP010000006">
    <property type="protein sequence ID" value="KAL3824554.1"/>
    <property type="molecule type" value="Genomic_DNA"/>
</dbReference>
<dbReference type="Pfam" id="PF04832">
    <property type="entry name" value="SOUL"/>
    <property type="match status" value="1"/>
</dbReference>
<keyword evidence="6" id="KW-1185">Reference proteome</keyword>
<accession>A0ABD3SJ09</accession>
<protein>
    <submittedName>
        <fullName evidence="5">Uncharacterized protein</fullName>
    </submittedName>
</protein>
<dbReference type="PROSITE" id="PS50030">
    <property type="entry name" value="UBA"/>
    <property type="match status" value="3"/>
</dbReference>
<comment type="similarity">
    <text evidence="1">Belongs to the HEBP family.</text>
</comment>
<dbReference type="Gene3D" id="1.10.8.10">
    <property type="entry name" value="DNA helicase RuvA subunit, C-terminal domain"/>
    <property type="match status" value="1"/>
</dbReference>
<gene>
    <name evidence="5" type="ORF">ACJIZ3_020583</name>
</gene>
<dbReference type="InterPro" id="IPR029071">
    <property type="entry name" value="Ubiquitin-like_domsf"/>
</dbReference>
<organism evidence="5 6">
    <name type="scientific">Penstemon smallii</name>
    <dbReference type="NCBI Taxonomy" id="265156"/>
    <lineage>
        <taxon>Eukaryota</taxon>
        <taxon>Viridiplantae</taxon>
        <taxon>Streptophyta</taxon>
        <taxon>Embryophyta</taxon>
        <taxon>Tracheophyta</taxon>
        <taxon>Spermatophyta</taxon>
        <taxon>Magnoliopsida</taxon>
        <taxon>eudicotyledons</taxon>
        <taxon>Gunneridae</taxon>
        <taxon>Pentapetalae</taxon>
        <taxon>asterids</taxon>
        <taxon>lamiids</taxon>
        <taxon>Lamiales</taxon>
        <taxon>Plantaginaceae</taxon>
        <taxon>Cheloneae</taxon>
        <taxon>Penstemon</taxon>
    </lineage>
</organism>
<feature type="domain" description="UBA" evidence="3">
    <location>
        <begin position="679"/>
        <end position="719"/>
    </location>
</feature>
<evidence type="ECO:0000259" key="4">
    <source>
        <dbReference type="PROSITE" id="PS50053"/>
    </source>
</evidence>
<dbReference type="InterPro" id="IPR039749">
    <property type="entry name" value="NUB1"/>
</dbReference>
<evidence type="ECO:0000259" key="3">
    <source>
        <dbReference type="PROSITE" id="PS50030"/>
    </source>
</evidence>
<dbReference type="PROSITE" id="PS50053">
    <property type="entry name" value="UBIQUITIN_2"/>
    <property type="match status" value="1"/>
</dbReference>
<dbReference type="SUPFAM" id="SSF54236">
    <property type="entry name" value="Ubiquitin-like"/>
    <property type="match status" value="1"/>
</dbReference>
<name>A0ABD3SJ09_9LAMI</name>
<evidence type="ECO:0000256" key="1">
    <source>
        <dbReference type="ARBA" id="ARBA00009817"/>
    </source>
</evidence>
<dbReference type="InterPro" id="IPR000626">
    <property type="entry name" value="Ubiquitin-like_dom"/>
</dbReference>
<dbReference type="InterPro" id="IPR015940">
    <property type="entry name" value="UBA"/>
</dbReference>
<dbReference type="InterPro" id="IPR018790">
    <property type="entry name" value="DUF2358"/>
</dbReference>
<dbReference type="AlphaFoldDB" id="A0ABD3SJ09"/>
<dbReference type="Gene3D" id="3.20.80.10">
    <property type="entry name" value="Regulatory factor, effector binding domain"/>
    <property type="match status" value="1"/>
</dbReference>
<dbReference type="CDD" id="cd14291">
    <property type="entry name" value="UBA1_NUB1_like"/>
    <property type="match status" value="1"/>
</dbReference>
<dbReference type="InterPro" id="IPR011256">
    <property type="entry name" value="Reg_factor_effector_dom_sf"/>
</dbReference>
<evidence type="ECO:0000313" key="6">
    <source>
        <dbReference type="Proteomes" id="UP001634393"/>
    </source>
</evidence>
<dbReference type="GO" id="GO:0031593">
    <property type="term" value="F:polyubiquitin modification-dependent protein binding"/>
    <property type="evidence" value="ECO:0007669"/>
    <property type="project" value="UniProtKB-ARBA"/>
</dbReference>
<dbReference type="SUPFAM" id="SSF55136">
    <property type="entry name" value="Probable bacterial effector-binding domain"/>
    <property type="match status" value="1"/>
</dbReference>
<dbReference type="FunFam" id="3.20.80.10:FF:000008">
    <property type="entry name" value="SOUL heme-binding protein"/>
    <property type="match status" value="1"/>
</dbReference>
<dbReference type="InterPro" id="IPR009060">
    <property type="entry name" value="UBA-like_sf"/>
</dbReference>
<dbReference type="SMART" id="SM00165">
    <property type="entry name" value="UBA"/>
    <property type="match status" value="3"/>
</dbReference>
<dbReference type="InterPro" id="IPR006917">
    <property type="entry name" value="SOUL_heme-bd"/>
</dbReference>
<evidence type="ECO:0000313" key="5">
    <source>
        <dbReference type="EMBL" id="KAL3824554.1"/>
    </source>
</evidence>